<organism evidence="2 3">
    <name type="scientific">Caballeronia sordidicola</name>
    <name type="common">Burkholderia sordidicola</name>
    <dbReference type="NCBI Taxonomy" id="196367"/>
    <lineage>
        <taxon>Bacteria</taxon>
        <taxon>Pseudomonadati</taxon>
        <taxon>Pseudomonadota</taxon>
        <taxon>Betaproteobacteria</taxon>
        <taxon>Burkholderiales</taxon>
        <taxon>Burkholderiaceae</taxon>
        <taxon>Caballeronia</taxon>
    </lineage>
</organism>
<feature type="transmembrane region" description="Helical" evidence="1">
    <location>
        <begin position="15"/>
        <end position="36"/>
    </location>
</feature>
<reference evidence="3" key="1">
    <citation type="submission" date="2017-01" db="EMBL/GenBank/DDBJ databases">
        <title>Genome Analysis of Deinococcus marmoris KOPRI26562.</title>
        <authorList>
            <person name="Kim J.H."/>
            <person name="Oh H.-M."/>
        </authorList>
    </citation>
    <scope>NUCLEOTIDE SEQUENCE [LARGE SCALE GENOMIC DNA]</scope>
    <source>
        <strain evidence="3">PAMC 26633</strain>
    </source>
</reference>
<keyword evidence="1" id="KW-0812">Transmembrane</keyword>
<comment type="caution">
    <text evidence="2">The sequence shown here is derived from an EMBL/GenBank/DDBJ whole genome shotgun (WGS) entry which is preliminary data.</text>
</comment>
<protein>
    <submittedName>
        <fullName evidence="2">Uncharacterized protein</fullName>
    </submittedName>
</protein>
<evidence type="ECO:0000313" key="2">
    <source>
        <dbReference type="EMBL" id="OXC77250.1"/>
    </source>
</evidence>
<name>A0A226X2P6_CABSO</name>
<evidence type="ECO:0000313" key="3">
    <source>
        <dbReference type="Proteomes" id="UP000214720"/>
    </source>
</evidence>
<dbReference type="EMBL" id="MTHB01000109">
    <property type="protein sequence ID" value="OXC77250.1"/>
    <property type="molecule type" value="Genomic_DNA"/>
</dbReference>
<gene>
    <name evidence="2" type="ORF">BSU04_17100</name>
</gene>
<keyword evidence="1" id="KW-1133">Transmembrane helix</keyword>
<dbReference type="Proteomes" id="UP000214720">
    <property type="component" value="Unassembled WGS sequence"/>
</dbReference>
<proteinExistence type="predicted"/>
<evidence type="ECO:0000256" key="1">
    <source>
        <dbReference type="SAM" id="Phobius"/>
    </source>
</evidence>
<keyword evidence="1" id="KW-0472">Membrane</keyword>
<accession>A0A226X2P6</accession>
<sequence length="40" mass="4542">MEPRKRAASAEPSNLINWFSFALGVWGLGLLVWVWLGRRG</sequence>
<dbReference type="AlphaFoldDB" id="A0A226X2P6"/>